<proteinExistence type="inferred from homology"/>
<dbReference type="InterPro" id="IPR048328">
    <property type="entry name" value="Dyp_perox_C"/>
</dbReference>
<protein>
    <recommendedName>
        <fullName evidence="11">Dyp-type peroxidase</fullName>
    </recommendedName>
</protein>
<dbReference type="GeneID" id="68093646"/>
<dbReference type="InterPro" id="IPR048327">
    <property type="entry name" value="Dyp_perox_N"/>
</dbReference>
<gene>
    <name evidence="9" type="ORF">C9374_001190</name>
</gene>
<dbReference type="GO" id="GO:0046872">
    <property type="term" value="F:metal ion binding"/>
    <property type="evidence" value="ECO:0007669"/>
    <property type="project" value="UniProtKB-KW"/>
</dbReference>
<evidence type="ECO:0008006" key="11">
    <source>
        <dbReference type="Google" id="ProtNLM"/>
    </source>
</evidence>
<evidence type="ECO:0000256" key="2">
    <source>
        <dbReference type="ARBA" id="ARBA00022559"/>
    </source>
</evidence>
<evidence type="ECO:0000259" key="8">
    <source>
        <dbReference type="Pfam" id="PF20628"/>
    </source>
</evidence>
<dbReference type="GO" id="GO:0004601">
    <property type="term" value="F:peroxidase activity"/>
    <property type="evidence" value="ECO:0007669"/>
    <property type="project" value="UniProtKB-KW"/>
</dbReference>
<dbReference type="InterPro" id="IPR006314">
    <property type="entry name" value="Dyp_peroxidase"/>
</dbReference>
<organism evidence="9 10">
    <name type="scientific">Naegleria lovaniensis</name>
    <name type="common">Amoeba</name>
    <dbReference type="NCBI Taxonomy" id="51637"/>
    <lineage>
        <taxon>Eukaryota</taxon>
        <taxon>Discoba</taxon>
        <taxon>Heterolobosea</taxon>
        <taxon>Tetramitia</taxon>
        <taxon>Eutetramitia</taxon>
        <taxon>Vahlkampfiidae</taxon>
        <taxon>Naegleria</taxon>
    </lineage>
</organism>
<dbReference type="Proteomes" id="UP000816034">
    <property type="component" value="Unassembled WGS sequence"/>
</dbReference>
<evidence type="ECO:0000259" key="7">
    <source>
        <dbReference type="Pfam" id="PF04261"/>
    </source>
</evidence>
<dbReference type="PANTHER" id="PTHR30521">
    <property type="entry name" value="DEFERROCHELATASE/PEROXIDASE"/>
    <property type="match status" value="1"/>
</dbReference>
<dbReference type="Pfam" id="PF20628">
    <property type="entry name" value="Dyp_perox_C"/>
    <property type="match status" value="1"/>
</dbReference>
<keyword evidence="3" id="KW-0479">Metal-binding</keyword>
<feature type="domain" description="Dyp-type peroxidase C-terminal" evidence="8">
    <location>
        <begin position="190"/>
        <end position="344"/>
    </location>
</feature>
<keyword evidence="2" id="KW-0575">Peroxidase</keyword>
<accession>A0AA88KNI2</accession>
<comment type="similarity">
    <text evidence="6">Belongs to the DyP-type peroxidase family.</text>
</comment>
<dbReference type="GO" id="GO:0005829">
    <property type="term" value="C:cytosol"/>
    <property type="evidence" value="ECO:0007669"/>
    <property type="project" value="TreeGrafter"/>
</dbReference>
<dbReference type="RefSeq" id="XP_044551588.1">
    <property type="nucleotide sequence ID" value="XM_044687605.1"/>
</dbReference>
<sequence length="356" mass="40462">MMMNDDQWNLHSDVFDNHQQLTPSWMPLVQAEEKKFKDPQSGVITGNYAQMAIITIKLKDSFAQKDYAKILKAVGEVPEIITKLSNGSDAPNDEDELPPVMASVGLSTRFWHQLALKDPKTFHKPDGYTADFDTKSGEFGSMPFKESEIVLHVKAKSTSLCYETIHDFINALPKDSIENVQEHYGFMYQDSRDLTKFIDGIVNPSGVEDRQEAALNNSGGSFLLHQKWVHHHNPDSKYTVKQQEEFVGRERAYGAEISQLPPTSHVARMRRPNGDIIPILRQSFPFGTVTGDHGLLFISYSSNTDKYETLLNAMVGKVHGKHNDAIMKFSNCEYSNYYYVPSREELEVIKSKYTRL</sequence>
<dbReference type="GO" id="GO:0020037">
    <property type="term" value="F:heme binding"/>
    <property type="evidence" value="ECO:0007669"/>
    <property type="project" value="InterPro"/>
</dbReference>
<evidence type="ECO:0000256" key="6">
    <source>
        <dbReference type="ARBA" id="ARBA00025737"/>
    </source>
</evidence>
<dbReference type="InterPro" id="IPR011008">
    <property type="entry name" value="Dimeric_a/b-barrel"/>
</dbReference>
<evidence type="ECO:0000256" key="1">
    <source>
        <dbReference type="ARBA" id="ARBA00001970"/>
    </source>
</evidence>
<evidence type="ECO:0000313" key="10">
    <source>
        <dbReference type="Proteomes" id="UP000816034"/>
    </source>
</evidence>
<dbReference type="PROSITE" id="PS51404">
    <property type="entry name" value="DYP_PEROXIDASE"/>
    <property type="match status" value="1"/>
</dbReference>
<name>A0AA88KNI2_NAELO</name>
<feature type="domain" description="Dyp-type peroxidase N-terminal" evidence="7">
    <location>
        <begin position="40"/>
        <end position="186"/>
    </location>
</feature>
<dbReference type="PANTHER" id="PTHR30521:SF0">
    <property type="entry name" value="DYP-TYPE PEROXIDASE FAMILY PROTEIN"/>
    <property type="match status" value="1"/>
</dbReference>
<dbReference type="NCBIfam" id="TIGR01413">
    <property type="entry name" value="Dyp_perox_fam"/>
    <property type="match status" value="1"/>
</dbReference>
<dbReference type="SUPFAM" id="SSF54909">
    <property type="entry name" value="Dimeric alpha+beta barrel"/>
    <property type="match status" value="1"/>
</dbReference>
<reference evidence="9 10" key="1">
    <citation type="journal article" date="2018" name="BMC Genomics">
        <title>The genome of Naegleria lovaniensis, the basis for a comparative approach to unravel pathogenicity factors of the human pathogenic amoeba N. fowleri.</title>
        <authorList>
            <person name="Liechti N."/>
            <person name="Schurch N."/>
            <person name="Bruggmann R."/>
            <person name="Wittwer M."/>
        </authorList>
    </citation>
    <scope>NUCLEOTIDE SEQUENCE [LARGE SCALE GENOMIC DNA]</scope>
    <source>
        <strain evidence="9 10">ATCC 30569</strain>
    </source>
</reference>
<dbReference type="EMBL" id="PYSW02000012">
    <property type="protein sequence ID" value="KAG2387596.1"/>
    <property type="molecule type" value="Genomic_DNA"/>
</dbReference>
<dbReference type="Pfam" id="PF04261">
    <property type="entry name" value="Dyp_perox_N"/>
    <property type="match status" value="1"/>
</dbReference>
<keyword evidence="10" id="KW-1185">Reference proteome</keyword>
<dbReference type="AlphaFoldDB" id="A0AA88KNI2"/>
<evidence type="ECO:0000256" key="3">
    <source>
        <dbReference type="ARBA" id="ARBA00022723"/>
    </source>
</evidence>
<keyword evidence="5" id="KW-0408">Iron</keyword>
<comment type="cofactor">
    <cofactor evidence="1">
        <name>heme b</name>
        <dbReference type="ChEBI" id="CHEBI:60344"/>
    </cofactor>
</comment>
<keyword evidence="4" id="KW-0560">Oxidoreductase</keyword>
<evidence type="ECO:0000313" key="9">
    <source>
        <dbReference type="EMBL" id="KAG2387596.1"/>
    </source>
</evidence>
<comment type="caution">
    <text evidence="9">The sequence shown here is derived from an EMBL/GenBank/DDBJ whole genome shotgun (WGS) entry which is preliminary data.</text>
</comment>
<evidence type="ECO:0000256" key="5">
    <source>
        <dbReference type="ARBA" id="ARBA00023004"/>
    </source>
</evidence>
<evidence type="ECO:0000256" key="4">
    <source>
        <dbReference type="ARBA" id="ARBA00023002"/>
    </source>
</evidence>